<evidence type="ECO:0000313" key="5">
    <source>
        <dbReference type="WBParaSite" id="sdigi.contig170.g5599.t1"/>
    </source>
</evidence>
<organism evidence="4 5">
    <name type="scientific">Setaria digitata</name>
    <dbReference type="NCBI Taxonomy" id="48799"/>
    <lineage>
        <taxon>Eukaryota</taxon>
        <taxon>Metazoa</taxon>
        <taxon>Ecdysozoa</taxon>
        <taxon>Nematoda</taxon>
        <taxon>Chromadorea</taxon>
        <taxon>Rhabditida</taxon>
        <taxon>Spirurina</taxon>
        <taxon>Spiruromorpha</taxon>
        <taxon>Filarioidea</taxon>
        <taxon>Setariidae</taxon>
        <taxon>Setaria</taxon>
    </lineage>
</organism>
<dbReference type="Gene3D" id="3.90.640.90">
    <property type="entry name" value="Anti-proliferative protein, N-terminal domain"/>
    <property type="match status" value="1"/>
</dbReference>
<sequence>MQIFVSQLGTSCSTRIIDCSFIRAGLATNMYTEIKELVNFLAVYMHHRIPRRRVMFTDGICLCMESYANHLATKFHDTWSIDEPKYAESERVVAVKTSNGLDDMFSAVADALGIDMDDLYASFPPNMFAYCNPGEVTCRVSDFPTLVIVWRGGVEEDRNYIPIPIGAAKYYDGDSHNIRNTVLRALTFAHGEPV</sequence>
<dbReference type="InterPro" id="IPR002087">
    <property type="entry name" value="Anti_prolifrtn"/>
</dbReference>
<dbReference type="AlphaFoldDB" id="A0A915PLT0"/>
<dbReference type="InterPro" id="IPR015676">
    <property type="entry name" value="Tob1/2"/>
</dbReference>
<dbReference type="GO" id="GO:0005737">
    <property type="term" value="C:cytoplasm"/>
    <property type="evidence" value="ECO:0007669"/>
    <property type="project" value="TreeGrafter"/>
</dbReference>
<reference evidence="5" key="1">
    <citation type="submission" date="2022-11" db="UniProtKB">
        <authorList>
            <consortium name="WormBaseParasite"/>
        </authorList>
    </citation>
    <scope>IDENTIFICATION</scope>
</reference>
<dbReference type="GO" id="GO:0005634">
    <property type="term" value="C:nucleus"/>
    <property type="evidence" value="ECO:0007669"/>
    <property type="project" value="TreeGrafter"/>
</dbReference>
<feature type="domain" description="Anti-proliferative protein" evidence="3">
    <location>
        <begin position="30"/>
        <end position="143"/>
    </location>
</feature>
<evidence type="ECO:0000256" key="1">
    <source>
        <dbReference type="ARBA" id="ARBA00007989"/>
    </source>
</evidence>
<name>A0A915PLT0_9BILA</name>
<evidence type="ECO:0000256" key="2">
    <source>
        <dbReference type="ARBA" id="ARBA00022553"/>
    </source>
</evidence>
<dbReference type="SUPFAM" id="SSF160696">
    <property type="entry name" value="BTG domain-like"/>
    <property type="match status" value="1"/>
</dbReference>
<evidence type="ECO:0000313" key="4">
    <source>
        <dbReference type="Proteomes" id="UP000887581"/>
    </source>
</evidence>
<dbReference type="WBParaSite" id="sdigi.contig170.g5599.t1">
    <property type="protein sequence ID" value="sdigi.contig170.g5599.t1"/>
    <property type="gene ID" value="sdigi.contig170.g5599"/>
</dbReference>
<comment type="similarity">
    <text evidence="1">Belongs to the BTG family.</text>
</comment>
<evidence type="ECO:0000259" key="3">
    <source>
        <dbReference type="Pfam" id="PF07742"/>
    </source>
</evidence>
<keyword evidence="2" id="KW-0597">Phosphoprotein</keyword>
<keyword evidence="4" id="KW-1185">Reference proteome</keyword>
<dbReference type="GO" id="GO:0003714">
    <property type="term" value="F:transcription corepressor activity"/>
    <property type="evidence" value="ECO:0007669"/>
    <property type="project" value="TreeGrafter"/>
</dbReference>
<dbReference type="InterPro" id="IPR036054">
    <property type="entry name" value="BTG-like_sf"/>
</dbReference>
<dbReference type="Proteomes" id="UP000887581">
    <property type="component" value="Unplaced"/>
</dbReference>
<protein>
    <submittedName>
        <fullName evidence="5">Anti-proliferative protein domain-containing protein</fullName>
    </submittedName>
</protein>
<proteinExistence type="inferred from homology"/>
<dbReference type="Pfam" id="PF07742">
    <property type="entry name" value="BTG"/>
    <property type="match status" value="1"/>
</dbReference>
<dbReference type="PANTHER" id="PTHR17537:SF5">
    <property type="entry name" value="TRANSDUCER OF ERBB2, ISOFORM A"/>
    <property type="match status" value="1"/>
</dbReference>
<accession>A0A915PLT0</accession>
<dbReference type="PANTHER" id="PTHR17537">
    <property type="entry name" value="TRANSDUCER OF ERBB2 TOB"/>
    <property type="match status" value="1"/>
</dbReference>